<dbReference type="STRING" id="1292034.OR37_00993"/>
<dbReference type="SUPFAM" id="SSF57783">
    <property type="entry name" value="Zinc beta-ribbon"/>
    <property type="match status" value="1"/>
</dbReference>
<dbReference type="PATRIC" id="fig|1292034.3.peg.985"/>
<reference evidence="1 2" key="1">
    <citation type="journal article" date="2013" name="Genome Announc.">
        <title>Draft Genome Sequence for Caulobacter sp. Strain OR37, a Bacterium Tolerant to Heavy Metals.</title>
        <authorList>
            <person name="Utturkar S.M."/>
            <person name="Bollmann A."/>
            <person name="Brzoska R.M."/>
            <person name="Klingeman D.M."/>
            <person name="Epstein S.E."/>
            <person name="Palumbo A.V."/>
            <person name="Brown S.D."/>
        </authorList>
    </citation>
    <scope>NUCLEOTIDE SEQUENCE [LARGE SCALE GENOMIC DNA]</scope>
    <source>
        <strain evidence="1 2">OR37</strain>
    </source>
</reference>
<organism evidence="1 2">
    <name type="scientific">Caulobacter vibrioides OR37</name>
    <dbReference type="NCBI Taxonomy" id="1292034"/>
    <lineage>
        <taxon>Bacteria</taxon>
        <taxon>Pseudomonadati</taxon>
        <taxon>Pseudomonadota</taxon>
        <taxon>Alphaproteobacteria</taxon>
        <taxon>Caulobacterales</taxon>
        <taxon>Caulobacteraceae</taxon>
        <taxon>Caulobacter</taxon>
    </lineage>
</organism>
<sequence length="71" mass="7376">MAGVDVGGVELEFPCPRCGGPTRAAIQAVRMLPVLDCPACGERFGVDLDAFSAQVDAAETAAKAARKRRKG</sequence>
<evidence type="ECO:0000313" key="1">
    <source>
        <dbReference type="EMBL" id="ENZ83218.1"/>
    </source>
</evidence>
<name>R0ECR9_CAUVI</name>
<evidence type="ECO:0000313" key="2">
    <source>
        <dbReference type="Proteomes" id="UP000013063"/>
    </source>
</evidence>
<protein>
    <submittedName>
        <fullName evidence="1">Uncharacterized protein</fullName>
    </submittedName>
</protein>
<keyword evidence="2" id="KW-1185">Reference proteome</keyword>
<gene>
    <name evidence="1" type="ORF">OR37_00993</name>
</gene>
<comment type="caution">
    <text evidence="1">The sequence shown here is derived from an EMBL/GenBank/DDBJ whole genome shotgun (WGS) entry which is preliminary data.</text>
</comment>
<dbReference type="Proteomes" id="UP000013063">
    <property type="component" value="Unassembled WGS sequence"/>
</dbReference>
<dbReference type="AlphaFoldDB" id="R0ECR9"/>
<dbReference type="RefSeq" id="WP_004616462.1">
    <property type="nucleotide sequence ID" value="NZ_APMP01000003.1"/>
</dbReference>
<proteinExistence type="predicted"/>
<accession>R0ECR9</accession>
<dbReference type="EMBL" id="APMP01000003">
    <property type="protein sequence ID" value="ENZ83218.1"/>
    <property type="molecule type" value="Genomic_DNA"/>
</dbReference>